<feature type="region of interest" description="Disordered" evidence="1">
    <location>
        <begin position="58"/>
        <end position="121"/>
    </location>
</feature>
<feature type="non-terminal residue" evidence="2">
    <location>
        <position position="1"/>
    </location>
</feature>
<accession>A0AAV1QP00</accession>
<reference evidence="2 3" key="1">
    <citation type="submission" date="2024-01" db="EMBL/GenBank/DDBJ databases">
        <authorList>
            <person name="Alioto T."/>
            <person name="Alioto T."/>
            <person name="Gomez Garrido J."/>
        </authorList>
    </citation>
    <scope>NUCLEOTIDE SEQUENCE [LARGE SCALE GENOMIC DNA]</scope>
</reference>
<organism evidence="2 3">
    <name type="scientific">Scomber scombrus</name>
    <name type="common">Atlantic mackerel</name>
    <name type="synonym">Scomber vernalis</name>
    <dbReference type="NCBI Taxonomy" id="13677"/>
    <lineage>
        <taxon>Eukaryota</taxon>
        <taxon>Metazoa</taxon>
        <taxon>Chordata</taxon>
        <taxon>Craniata</taxon>
        <taxon>Vertebrata</taxon>
        <taxon>Euteleostomi</taxon>
        <taxon>Actinopterygii</taxon>
        <taxon>Neopterygii</taxon>
        <taxon>Teleostei</taxon>
        <taxon>Neoteleostei</taxon>
        <taxon>Acanthomorphata</taxon>
        <taxon>Pelagiaria</taxon>
        <taxon>Scombriformes</taxon>
        <taxon>Scombridae</taxon>
        <taxon>Scomber</taxon>
    </lineage>
</organism>
<evidence type="ECO:0000313" key="3">
    <source>
        <dbReference type="Proteomes" id="UP001314229"/>
    </source>
</evidence>
<evidence type="ECO:0000256" key="1">
    <source>
        <dbReference type="SAM" id="MobiDB-lite"/>
    </source>
</evidence>
<dbReference type="AlphaFoldDB" id="A0AAV1QP00"/>
<comment type="caution">
    <text evidence="2">The sequence shown here is derived from an EMBL/GenBank/DDBJ whole genome shotgun (WGS) entry which is preliminary data.</text>
</comment>
<proteinExistence type="predicted"/>
<evidence type="ECO:0000313" key="2">
    <source>
        <dbReference type="EMBL" id="CAK6984812.1"/>
    </source>
</evidence>
<dbReference type="Proteomes" id="UP001314229">
    <property type="component" value="Unassembled WGS sequence"/>
</dbReference>
<keyword evidence="3" id="KW-1185">Reference proteome</keyword>
<sequence length="191" mass="21513">LNSNDSDSSADILPLTQNVSMNEDGGTTRTDHSGKIKIDKKGIVHTRRVLKFDNNVVDVLKPSSGTPGKTTPSKKDKVHKSHKSKKVGRKLSMERGKSPGAGQSGRKERPAERAPLPETIETHGRRRVLGFTPEFLAMLRLLFQEDIERQHVPKRRIREVLDSNPGFLNICNKLELSVENVRSRIRIMMMK</sequence>
<protein>
    <submittedName>
        <fullName evidence="2">Protein MNN4-like</fullName>
    </submittedName>
</protein>
<feature type="compositionally biased region" description="Polar residues" evidence="1">
    <location>
        <begin position="1"/>
        <end position="28"/>
    </location>
</feature>
<gene>
    <name evidence="2" type="ORF">FSCOSCO3_A031318</name>
</gene>
<feature type="compositionally biased region" description="Basic residues" evidence="1">
    <location>
        <begin position="76"/>
        <end position="89"/>
    </location>
</feature>
<feature type="region of interest" description="Disordered" evidence="1">
    <location>
        <begin position="1"/>
        <end position="33"/>
    </location>
</feature>
<dbReference type="EMBL" id="CAWUFR010002247">
    <property type="protein sequence ID" value="CAK6984812.1"/>
    <property type="molecule type" value="Genomic_DNA"/>
</dbReference>
<name>A0AAV1QP00_SCOSC</name>